<feature type="transmembrane region" description="Helical" evidence="1">
    <location>
        <begin position="164"/>
        <end position="187"/>
    </location>
</feature>
<dbReference type="AlphaFoldDB" id="A0A1H8N778"/>
<proteinExistence type="predicted"/>
<dbReference type="OrthoDB" id="1649543at2"/>
<feature type="transmembrane region" description="Helical" evidence="1">
    <location>
        <begin position="120"/>
        <end position="144"/>
    </location>
</feature>
<dbReference type="InterPro" id="IPR049458">
    <property type="entry name" value="EpsG-like"/>
</dbReference>
<feature type="transmembrane region" description="Helical" evidence="1">
    <location>
        <begin position="312"/>
        <end position="330"/>
    </location>
</feature>
<feature type="transmembrane region" description="Helical" evidence="1">
    <location>
        <begin position="6"/>
        <end position="23"/>
    </location>
</feature>
<name>A0A1H8N778_9BACI</name>
<evidence type="ECO:0000313" key="2">
    <source>
        <dbReference type="EMBL" id="SEO25293.1"/>
    </source>
</evidence>
<feature type="transmembrane region" description="Helical" evidence="1">
    <location>
        <begin position="30"/>
        <end position="49"/>
    </location>
</feature>
<accession>A0A1H8N778</accession>
<dbReference type="Proteomes" id="UP000199300">
    <property type="component" value="Unassembled WGS sequence"/>
</dbReference>
<reference evidence="2 3" key="1">
    <citation type="submission" date="2016-10" db="EMBL/GenBank/DDBJ databases">
        <authorList>
            <person name="de Groot N.N."/>
        </authorList>
    </citation>
    <scope>NUCLEOTIDE SEQUENCE [LARGE SCALE GENOMIC DNA]</scope>
    <source>
        <strain evidence="2 3">CGMCC 1.10434</strain>
    </source>
</reference>
<dbReference type="Pfam" id="PF14897">
    <property type="entry name" value="EpsG"/>
    <property type="match status" value="1"/>
</dbReference>
<dbReference type="EMBL" id="FODJ01000005">
    <property type="protein sequence ID" value="SEO25293.1"/>
    <property type="molecule type" value="Genomic_DNA"/>
</dbReference>
<feature type="transmembrane region" description="Helical" evidence="1">
    <location>
        <begin position="291"/>
        <end position="307"/>
    </location>
</feature>
<organism evidence="2 3">
    <name type="scientific">Amphibacillus marinus</name>
    <dbReference type="NCBI Taxonomy" id="872970"/>
    <lineage>
        <taxon>Bacteria</taxon>
        <taxon>Bacillati</taxon>
        <taxon>Bacillota</taxon>
        <taxon>Bacilli</taxon>
        <taxon>Bacillales</taxon>
        <taxon>Bacillaceae</taxon>
        <taxon>Amphibacillus</taxon>
    </lineage>
</organism>
<keyword evidence="1" id="KW-1133">Transmembrane helix</keyword>
<keyword evidence="1" id="KW-0472">Membrane</keyword>
<gene>
    <name evidence="2" type="ORF">SAMN04488134_105147</name>
</gene>
<sequence length="347" mass="40206">MVIYWLNLSAVIVWAFILGRHQGSMKNRKALSIVLFVQLFLILALRSIYVGADVLNYISNFEYINSVNFMDFDFRFESGYVLLNKLMGFFTLNQNIFVAVNAFISLLLFFFFIHKESRIVWLSIFLFITLGFYTNLFNLFRQAIALGVVVNSYQLLRKGNFKLYFFVILIASSFHLSSLIFMPVYFFRNLKFSLKVILFYSATLVLVAILSNQINTIILSNFSSINYVTESRGGANFLIILVLVLIVGLIFKTSIIKTDPKSEILYHIQYFAILCQVLALDFALMTRVTRYFSIFLIIFIPNIISGVKDHKIIISGVYFLCCLTALFYYLTLRNDTSSIVPYHFFFN</sequence>
<feature type="transmembrane region" description="Helical" evidence="1">
    <location>
        <begin position="234"/>
        <end position="252"/>
    </location>
</feature>
<dbReference type="STRING" id="872970.SAMN04488134_105147"/>
<protein>
    <submittedName>
        <fullName evidence="2">EpsG family protein</fullName>
    </submittedName>
</protein>
<keyword evidence="1" id="KW-0812">Transmembrane</keyword>
<feature type="transmembrane region" description="Helical" evidence="1">
    <location>
        <begin position="264"/>
        <end position="285"/>
    </location>
</feature>
<evidence type="ECO:0000256" key="1">
    <source>
        <dbReference type="SAM" id="Phobius"/>
    </source>
</evidence>
<dbReference type="RefSeq" id="WP_091497018.1">
    <property type="nucleotide sequence ID" value="NZ_FODJ01000005.1"/>
</dbReference>
<feature type="transmembrane region" description="Helical" evidence="1">
    <location>
        <begin position="96"/>
        <end position="113"/>
    </location>
</feature>
<evidence type="ECO:0000313" key="3">
    <source>
        <dbReference type="Proteomes" id="UP000199300"/>
    </source>
</evidence>
<keyword evidence="3" id="KW-1185">Reference proteome</keyword>
<feature type="transmembrane region" description="Helical" evidence="1">
    <location>
        <begin position="194"/>
        <end position="214"/>
    </location>
</feature>